<accession>A0ABR1K138</accession>
<feature type="region of interest" description="Disordered" evidence="1">
    <location>
        <begin position="1"/>
        <end position="32"/>
    </location>
</feature>
<feature type="compositionally biased region" description="Low complexity" evidence="1">
    <location>
        <begin position="12"/>
        <end position="30"/>
    </location>
</feature>
<feature type="compositionally biased region" description="Basic and acidic residues" evidence="1">
    <location>
        <begin position="184"/>
        <end position="194"/>
    </location>
</feature>
<keyword evidence="3" id="KW-1185">Reference proteome</keyword>
<name>A0ABR1K138_9AGAR</name>
<dbReference type="EMBL" id="JBANRG010000003">
    <property type="protein sequence ID" value="KAK7468319.1"/>
    <property type="molecule type" value="Genomic_DNA"/>
</dbReference>
<protein>
    <submittedName>
        <fullName evidence="2">Uncharacterized protein</fullName>
    </submittedName>
</protein>
<evidence type="ECO:0000256" key="1">
    <source>
        <dbReference type="SAM" id="MobiDB-lite"/>
    </source>
</evidence>
<sequence length="200" mass="22368">MTSKLLPTKALPPGTDTGNDDGSTNDTSTPNEDKIAVYSFHPFTDVELAEIVKVCEKEGFENGGNEDFIAVAPKPYFLVSEAEVDKVVAYHRELKNQQPGYWDPNHFIIAKSPEWKKEGVMIVVLNEYSLAEVRDDGIAYRRGWDAWMFTAESSGLTIINLQIANANWTEFTTSSEGQPGGQEVDQRSGKCWEEIRDEEA</sequence>
<comment type="caution">
    <text evidence="2">The sequence shown here is derived from an EMBL/GenBank/DDBJ whole genome shotgun (WGS) entry which is preliminary data.</text>
</comment>
<feature type="region of interest" description="Disordered" evidence="1">
    <location>
        <begin position="172"/>
        <end position="200"/>
    </location>
</feature>
<gene>
    <name evidence="2" type="ORF">VKT23_002833</name>
</gene>
<proteinExistence type="predicted"/>
<organism evidence="2 3">
    <name type="scientific">Marasmiellus scandens</name>
    <dbReference type="NCBI Taxonomy" id="2682957"/>
    <lineage>
        <taxon>Eukaryota</taxon>
        <taxon>Fungi</taxon>
        <taxon>Dikarya</taxon>
        <taxon>Basidiomycota</taxon>
        <taxon>Agaricomycotina</taxon>
        <taxon>Agaricomycetes</taxon>
        <taxon>Agaricomycetidae</taxon>
        <taxon>Agaricales</taxon>
        <taxon>Marasmiineae</taxon>
        <taxon>Omphalotaceae</taxon>
        <taxon>Marasmiellus</taxon>
    </lineage>
</organism>
<evidence type="ECO:0000313" key="2">
    <source>
        <dbReference type="EMBL" id="KAK7468319.1"/>
    </source>
</evidence>
<dbReference type="Proteomes" id="UP001498398">
    <property type="component" value="Unassembled WGS sequence"/>
</dbReference>
<evidence type="ECO:0000313" key="3">
    <source>
        <dbReference type="Proteomes" id="UP001498398"/>
    </source>
</evidence>
<reference evidence="2 3" key="1">
    <citation type="submission" date="2024-01" db="EMBL/GenBank/DDBJ databases">
        <title>A draft genome for the cacao thread blight pathogen Marasmiellus scandens.</title>
        <authorList>
            <person name="Baruah I.K."/>
            <person name="Leung J."/>
            <person name="Bukari Y."/>
            <person name="Amoako-Attah I."/>
            <person name="Meinhardt L.W."/>
            <person name="Bailey B.A."/>
            <person name="Cohen S.P."/>
        </authorList>
    </citation>
    <scope>NUCLEOTIDE SEQUENCE [LARGE SCALE GENOMIC DNA]</scope>
    <source>
        <strain evidence="2 3">GH-19</strain>
    </source>
</reference>